<dbReference type="VEuPathDB" id="VectorBase:HLOH_045582"/>
<name>A0A9J6G1T3_HAELO</name>
<dbReference type="Proteomes" id="UP000821853">
    <property type="component" value="Chromosome 2"/>
</dbReference>
<keyword evidence="2" id="KW-1185">Reference proteome</keyword>
<dbReference type="PANTHER" id="PTHR19229">
    <property type="entry name" value="ATP-BINDING CASSETTE TRANSPORTER SUBFAMILY A ABCA"/>
    <property type="match status" value="1"/>
</dbReference>
<dbReference type="Gene3D" id="3.40.50.300">
    <property type="entry name" value="P-loop containing nucleotide triphosphate hydrolases"/>
    <property type="match status" value="1"/>
</dbReference>
<dbReference type="OMA" id="MANGRMR"/>
<evidence type="ECO:0000313" key="2">
    <source>
        <dbReference type="Proteomes" id="UP000821853"/>
    </source>
</evidence>
<dbReference type="PANTHER" id="PTHR19229:SF250">
    <property type="entry name" value="ABC TRANSPORTER DOMAIN-CONTAINING PROTEIN-RELATED"/>
    <property type="match status" value="1"/>
</dbReference>
<evidence type="ECO:0000313" key="1">
    <source>
        <dbReference type="EMBL" id="KAH9368316.1"/>
    </source>
</evidence>
<proteinExistence type="predicted"/>
<dbReference type="OrthoDB" id="6513039at2759"/>
<dbReference type="SUPFAM" id="SSF52540">
    <property type="entry name" value="P-loop containing nucleoside triphosphate hydrolases"/>
    <property type="match status" value="1"/>
</dbReference>
<dbReference type="GO" id="GO:0140359">
    <property type="term" value="F:ABC-type transporter activity"/>
    <property type="evidence" value="ECO:0007669"/>
    <property type="project" value="InterPro"/>
</dbReference>
<gene>
    <name evidence="1" type="ORF">HPB48_004508</name>
</gene>
<protein>
    <submittedName>
        <fullName evidence="1">Uncharacterized protein</fullName>
    </submittedName>
</protein>
<dbReference type="AlphaFoldDB" id="A0A9J6G1T3"/>
<dbReference type="GO" id="GO:0005319">
    <property type="term" value="F:lipid transporter activity"/>
    <property type="evidence" value="ECO:0007669"/>
    <property type="project" value="TreeGrafter"/>
</dbReference>
<organism evidence="1 2">
    <name type="scientific">Haemaphysalis longicornis</name>
    <name type="common">Bush tick</name>
    <dbReference type="NCBI Taxonomy" id="44386"/>
    <lineage>
        <taxon>Eukaryota</taxon>
        <taxon>Metazoa</taxon>
        <taxon>Ecdysozoa</taxon>
        <taxon>Arthropoda</taxon>
        <taxon>Chelicerata</taxon>
        <taxon>Arachnida</taxon>
        <taxon>Acari</taxon>
        <taxon>Parasitiformes</taxon>
        <taxon>Ixodida</taxon>
        <taxon>Ixodoidea</taxon>
        <taxon>Ixodidae</taxon>
        <taxon>Haemaphysalinae</taxon>
        <taxon>Haemaphysalis</taxon>
    </lineage>
</organism>
<accession>A0A9J6G1T3</accession>
<sequence length="65" mass="7474">MDEPTTHMDPESRRDMWELLLKIRRSCAILLTTQHLDEADVLGDRVAIMANGRMRCVLTCGTTER</sequence>
<dbReference type="EMBL" id="JABSTR010000004">
    <property type="protein sequence ID" value="KAH9368316.1"/>
    <property type="molecule type" value="Genomic_DNA"/>
</dbReference>
<dbReference type="InterPro" id="IPR027417">
    <property type="entry name" value="P-loop_NTPase"/>
</dbReference>
<dbReference type="GO" id="GO:0016020">
    <property type="term" value="C:membrane"/>
    <property type="evidence" value="ECO:0007669"/>
    <property type="project" value="InterPro"/>
</dbReference>
<dbReference type="InterPro" id="IPR026082">
    <property type="entry name" value="ABCA"/>
</dbReference>
<reference evidence="1 2" key="1">
    <citation type="journal article" date="2020" name="Cell">
        <title>Large-Scale Comparative Analyses of Tick Genomes Elucidate Their Genetic Diversity and Vector Capacities.</title>
        <authorList>
            <consortium name="Tick Genome and Microbiome Consortium (TIGMIC)"/>
            <person name="Jia N."/>
            <person name="Wang J."/>
            <person name="Shi W."/>
            <person name="Du L."/>
            <person name="Sun Y."/>
            <person name="Zhan W."/>
            <person name="Jiang J.F."/>
            <person name="Wang Q."/>
            <person name="Zhang B."/>
            <person name="Ji P."/>
            <person name="Bell-Sakyi L."/>
            <person name="Cui X.M."/>
            <person name="Yuan T.T."/>
            <person name="Jiang B.G."/>
            <person name="Yang W.F."/>
            <person name="Lam T.T."/>
            <person name="Chang Q.C."/>
            <person name="Ding S.J."/>
            <person name="Wang X.J."/>
            <person name="Zhu J.G."/>
            <person name="Ruan X.D."/>
            <person name="Zhao L."/>
            <person name="Wei J.T."/>
            <person name="Ye R.Z."/>
            <person name="Que T.C."/>
            <person name="Du C.H."/>
            <person name="Zhou Y.H."/>
            <person name="Cheng J.X."/>
            <person name="Dai P.F."/>
            <person name="Guo W.B."/>
            <person name="Han X.H."/>
            <person name="Huang E.J."/>
            <person name="Li L.F."/>
            <person name="Wei W."/>
            <person name="Gao Y.C."/>
            <person name="Liu J.Z."/>
            <person name="Shao H.Z."/>
            <person name="Wang X."/>
            <person name="Wang C.C."/>
            <person name="Yang T.C."/>
            <person name="Huo Q.B."/>
            <person name="Li W."/>
            <person name="Chen H.Y."/>
            <person name="Chen S.E."/>
            <person name="Zhou L.G."/>
            <person name="Ni X.B."/>
            <person name="Tian J.H."/>
            <person name="Sheng Y."/>
            <person name="Liu T."/>
            <person name="Pan Y.S."/>
            <person name="Xia L.Y."/>
            <person name="Li J."/>
            <person name="Zhao F."/>
            <person name="Cao W.C."/>
        </authorList>
    </citation>
    <scope>NUCLEOTIDE SEQUENCE [LARGE SCALE GENOMIC DNA]</scope>
    <source>
        <strain evidence="1">HaeL-2018</strain>
    </source>
</reference>
<comment type="caution">
    <text evidence="1">The sequence shown here is derived from an EMBL/GenBank/DDBJ whole genome shotgun (WGS) entry which is preliminary data.</text>
</comment>